<feature type="transmembrane region" description="Helical" evidence="1">
    <location>
        <begin position="16"/>
        <end position="37"/>
    </location>
</feature>
<evidence type="ECO:0000256" key="1">
    <source>
        <dbReference type="SAM" id="Phobius"/>
    </source>
</evidence>
<sequence>MYEWESRRSKGKWKHILLTAVIWGTLLPVIITSFYLARNGELSFGNLFQVIFDDEFLLTWLKYFGGAFLFALVMWHLAKRKYESLRNRQKSDGSNMAH</sequence>
<keyword evidence="3" id="KW-1185">Reference proteome</keyword>
<comment type="caution">
    <text evidence="2">The sequence shown here is derived from an EMBL/GenBank/DDBJ whole genome shotgun (WGS) entry which is preliminary data.</text>
</comment>
<dbReference type="AlphaFoldDB" id="A0A2P8DAR3"/>
<keyword evidence="1" id="KW-0472">Membrane</keyword>
<keyword evidence="1" id="KW-0812">Transmembrane</keyword>
<accession>A0A2P8DAR3</accession>
<name>A0A2P8DAR3_9BACT</name>
<keyword evidence="1" id="KW-1133">Transmembrane helix</keyword>
<organism evidence="2 3">
    <name type="scientific">Taibaiella chishuiensis</name>
    <dbReference type="NCBI Taxonomy" id="1434707"/>
    <lineage>
        <taxon>Bacteria</taxon>
        <taxon>Pseudomonadati</taxon>
        <taxon>Bacteroidota</taxon>
        <taxon>Chitinophagia</taxon>
        <taxon>Chitinophagales</taxon>
        <taxon>Chitinophagaceae</taxon>
        <taxon>Taibaiella</taxon>
    </lineage>
</organism>
<reference evidence="2 3" key="1">
    <citation type="submission" date="2018-03" db="EMBL/GenBank/DDBJ databases">
        <title>Genomic Encyclopedia of Type Strains, Phase III (KMG-III): the genomes of soil and plant-associated and newly described type strains.</title>
        <authorList>
            <person name="Whitman W."/>
        </authorList>
    </citation>
    <scope>NUCLEOTIDE SEQUENCE [LARGE SCALE GENOMIC DNA]</scope>
    <source>
        <strain evidence="2 3">CGMCC 1.12700</strain>
    </source>
</reference>
<evidence type="ECO:0000313" key="3">
    <source>
        <dbReference type="Proteomes" id="UP000240572"/>
    </source>
</evidence>
<protein>
    <recommendedName>
        <fullName evidence="4">PepSY-associated transmembrane protein</fullName>
    </recommendedName>
</protein>
<dbReference type="Proteomes" id="UP000240572">
    <property type="component" value="Unassembled WGS sequence"/>
</dbReference>
<evidence type="ECO:0008006" key="4">
    <source>
        <dbReference type="Google" id="ProtNLM"/>
    </source>
</evidence>
<evidence type="ECO:0000313" key="2">
    <source>
        <dbReference type="EMBL" id="PSK94299.1"/>
    </source>
</evidence>
<proteinExistence type="predicted"/>
<feature type="transmembrane region" description="Helical" evidence="1">
    <location>
        <begin position="57"/>
        <end position="78"/>
    </location>
</feature>
<gene>
    <name evidence="2" type="ORF">B0I18_101454</name>
</gene>
<dbReference type="EMBL" id="PYGD01000001">
    <property type="protein sequence ID" value="PSK94299.1"/>
    <property type="molecule type" value="Genomic_DNA"/>
</dbReference>